<dbReference type="AlphaFoldDB" id="A0A2V5K1S3"/>
<dbReference type="CDD" id="cd00592">
    <property type="entry name" value="HTH_MerR-like"/>
    <property type="match status" value="1"/>
</dbReference>
<dbReference type="InterPro" id="IPR009061">
    <property type="entry name" value="DNA-bd_dom_put_sf"/>
</dbReference>
<dbReference type="Pfam" id="PF13411">
    <property type="entry name" value="MerR_1"/>
    <property type="match status" value="1"/>
</dbReference>
<evidence type="ECO:0000256" key="1">
    <source>
        <dbReference type="ARBA" id="ARBA00023125"/>
    </source>
</evidence>
<keyword evidence="4" id="KW-1185">Reference proteome</keyword>
<evidence type="ECO:0000313" key="4">
    <source>
        <dbReference type="Proteomes" id="UP000247476"/>
    </source>
</evidence>
<dbReference type="PROSITE" id="PS00552">
    <property type="entry name" value="HTH_MERR_1"/>
    <property type="match status" value="1"/>
</dbReference>
<dbReference type="PANTHER" id="PTHR30204:SF90">
    <property type="entry name" value="HTH-TYPE TRANSCRIPTIONAL ACTIVATOR MTA"/>
    <property type="match status" value="1"/>
</dbReference>
<reference evidence="3 4" key="1">
    <citation type="submission" date="2018-05" db="EMBL/GenBank/DDBJ databases">
        <title>Paenibacillus flagellatus sp. nov., isolated from selenium mineral soil.</title>
        <authorList>
            <person name="Dai X."/>
        </authorList>
    </citation>
    <scope>NUCLEOTIDE SEQUENCE [LARGE SCALE GENOMIC DNA]</scope>
    <source>
        <strain evidence="3 4">DXL2</strain>
    </source>
</reference>
<accession>A0A2V5K1S3</accession>
<dbReference type="InterPro" id="IPR000551">
    <property type="entry name" value="MerR-type_HTH_dom"/>
</dbReference>
<dbReference type="GO" id="GO:0003700">
    <property type="term" value="F:DNA-binding transcription factor activity"/>
    <property type="evidence" value="ECO:0007669"/>
    <property type="project" value="InterPro"/>
</dbReference>
<evidence type="ECO:0000259" key="2">
    <source>
        <dbReference type="PROSITE" id="PS50937"/>
    </source>
</evidence>
<proteinExistence type="predicted"/>
<dbReference type="EMBL" id="QJVJ01000008">
    <property type="protein sequence ID" value="PYI53071.1"/>
    <property type="molecule type" value="Genomic_DNA"/>
</dbReference>
<dbReference type="InterPro" id="IPR047057">
    <property type="entry name" value="MerR_fam"/>
</dbReference>
<dbReference type="Gene3D" id="1.10.1660.10">
    <property type="match status" value="1"/>
</dbReference>
<organism evidence="3 4">
    <name type="scientific">Paenibacillus flagellatus</name>
    <dbReference type="NCBI Taxonomy" id="2211139"/>
    <lineage>
        <taxon>Bacteria</taxon>
        <taxon>Bacillati</taxon>
        <taxon>Bacillota</taxon>
        <taxon>Bacilli</taxon>
        <taxon>Bacillales</taxon>
        <taxon>Paenibacillaceae</taxon>
        <taxon>Paenibacillus</taxon>
    </lineage>
</organism>
<comment type="caution">
    <text evidence="3">The sequence shown here is derived from an EMBL/GenBank/DDBJ whole genome shotgun (WGS) entry which is preliminary data.</text>
</comment>
<evidence type="ECO:0000313" key="3">
    <source>
        <dbReference type="EMBL" id="PYI53071.1"/>
    </source>
</evidence>
<dbReference type="SUPFAM" id="SSF46955">
    <property type="entry name" value="Putative DNA-binding domain"/>
    <property type="match status" value="1"/>
</dbReference>
<name>A0A2V5K1S3_9BACL</name>
<dbReference type="Proteomes" id="UP000247476">
    <property type="component" value="Unassembled WGS sequence"/>
</dbReference>
<dbReference type="SMART" id="SM00422">
    <property type="entry name" value="HTH_MERR"/>
    <property type="match status" value="1"/>
</dbReference>
<dbReference type="GO" id="GO:0003677">
    <property type="term" value="F:DNA binding"/>
    <property type="evidence" value="ECO:0007669"/>
    <property type="project" value="UniProtKB-KW"/>
</dbReference>
<dbReference type="PANTHER" id="PTHR30204">
    <property type="entry name" value="REDOX-CYCLING DRUG-SENSING TRANSCRIPTIONAL ACTIVATOR SOXR"/>
    <property type="match status" value="1"/>
</dbReference>
<protein>
    <recommendedName>
        <fullName evidence="2">HTH merR-type domain-containing protein</fullName>
    </recommendedName>
</protein>
<keyword evidence="1" id="KW-0238">DNA-binding</keyword>
<gene>
    <name evidence="3" type="ORF">DLM86_18930</name>
</gene>
<dbReference type="PROSITE" id="PS50937">
    <property type="entry name" value="HTH_MERR_2"/>
    <property type="match status" value="1"/>
</dbReference>
<feature type="domain" description="HTH merR-type" evidence="2">
    <location>
        <begin position="12"/>
        <end position="81"/>
    </location>
</feature>
<sequence>MRKALREEEDTVLSISQFSLKTGLSPSALRYYESKGLLVPSLRKENGYRMYANEQVDTAKLIHSLRQAHISMEEIARFLQADEGQRESAVSRWRGELESQMLGLAIARQYLGSVPTAGNKVHLIRWEEETRLIWFKETIPVRQYPEAYDQSIKRHQAILAARGAKAQDGAYVRLIRTDKEYAELDVGFRLVSGADIPQAVVQTFPRTLFLTMECRVGELFFCMKLNRFLNEHGFRRIGQRLERYTPGEDTFTMMIPVIQS</sequence>